<dbReference type="SUPFAM" id="SSF55729">
    <property type="entry name" value="Acyl-CoA N-acyltransferases (Nat)"/>
    <property type="match status" value="1"/>
</dbReference>
<evidence type="ECO:0000259" key="4">
    <source>
        <dbReference type="PROSITE" id="PS51186"/>
    </source>
</evidence>
<dbReference type="InterPro" id="IPR016181">
    <property type="entry name" value="Acyl_CoA_acyltransferase"/>
</dbReference>
<evidence type="ECO:0000256" key="3">
    <source>
        <dbReference type="SAM" id="Phobius"/>
    </source>
</evidence>
<dbReference type="GO" id="GO:0016747">
    <property type="term" value="F:acyltransferase activity, transferring groups other than amino-acyl groups"/>
    <property type="evidence" value="ECO:0007669"/>
    <property type="project" value="InterPro"/>
</dbReference>
<dbReference type="Gene3D" id="3.40.630.30">
    <property type="match status" value="1"/>
</dbReference>
<proteinExistence type="predicted"/>
<dbReference type="Proteomes" id="UP000641646">
    <property type="component" value="Unassembled WGS sequence"/>
</dbReference>
<evidence type="ECO:0000313" key="6">
    <source>
        <dbReference type="Proteomes" id="UP000641646"/>
    </source>
</evidence>
<comment type="caution">
    <text evidence="5">The sequence shown here is derived from an EMBL/GenBank/DDBJ whole genome shotgun (WGS) entry which is preliminary data.</text>
</comment>
<dbReference type="PANTHER" id="PTHR43877">
    <property type="entry name" value="AMINOALKYLPHOSPHONATE N-ACETYLTRANSFERASE-RELATED-RELATED"/>
    <property type="match status" value="1"/>
</dbReference>
<evidence type="ECO:0000313" key="5">
    <source>
        <dbReference type="EMBL" id="MBD2182915.1"/>
    </source>
</evidence>
<feature type="transmembrane region" description="Helical" evidence="3">
    <location>
        <begin position="146"/>
        <end position="172"/>
    </location>
</feature>
<keyword evidence="2" id="KW-0012">Acyltransferase</keyword>
<keyword evidence="3" id="KW-1133">Transmembrane helix</keyword>
<name>A0A926ZHD6_9CYAN</name>
<accession>A0A926ZHD6</accession>
<protein>
    <submittedName>
        <fullName evidence="5">GNAT family N-acetyltransferase</fullName>
    </submittedName>
</protein>
<evidence type="ECO:0000256" key="1">
    <source>
        <dbReference type="ARBA" id="ARBA00022679"/>
    </source>
</evidence>
<dbReference type="PANTHER" id="PTHR43877:SF2">
    <property type="entry name" value="AMINOALKYLPHOSPHONATE N-ACETYLTRANSFERASE-RELATED"/>
    <property type="match status" value="1"/>
</dbReference>
<keyword evidence="6" id="KW-1185">Reference proteome</keyword>
<dbReference type="AlphaFoldDB" id="A0A926ZHD6"/>
<reference evidence="5" key="1">
    <citation type="journal article" date="2015" name="ISME J.">
        <title>Draft Genome Sequence of Streptomyces incarnatus NRRL8089, which Produces the Nucleoside Antibiotic Sinefungin.</title>
        <authorList>
            <person name="Oshima K."/>
            <person name="Hattori M."/>
            <person name="Shimizu H."/>
            <person name="Fukuda K."/>
            <person name="Nemoto M."/>
            <person name="Inagaki K."/>
            <person name="Tamura T."/>
        </authorList>
    </citation>
    <scope>NUCLEOTIDE SEQUENCE</scope>
    <source>
        <strain evidence="5">FACHB-1375</strain>
    </source>
</reference>
<dbReference type="PROSITE" id="PS51186">
    <property type="entry name" value="GNAT"/>
    <property type="match status" value="1"/>
</dbReference>
<sequence length="174" mass="19567">MSEITKLQVDSIQVLCAHDYNASQLQTLLNNKKQGRNWPEIIFVAETESQIVGFSALSLIDPNINAIFVAPAFVRQGIGTKLLTVLEDEAIKRRIRCLWVSAALNAVQFYRSQGYQNVKEVTISLGIGVPIPVIVMKKVLILPNRIEIIITWVMYVLLMLFFLLAIILPLLFGN</sequence>
<evidence type="ECO:0000256" key="2">
    <source>
        <dbReference type="ARBA" id="ARBA00023315"/>
    </source>
</evidence>
<dbReference type="EMBL" id="JACJPW010000044">
    <property type="protein sequence ID" value="MBD2182915.1"/>
    <property type="molecule type" value="Genomic_DNA"/>
</dbReference>
<gene>
    <name evidence="5" type="ORF">H6G03_17890</name>
</gene>
<feature type="domain" description="N-acetyltransferase" evidence="4">
    <location>
        <begin position="2"/>
        <end position="141"/>
    </location>
</feature>
<dbReference type="InterPro" id="IPR000182">
    <property type="entry name" value="GNAT_dom"/>
</dbReference>
<keyword evidence="3" id="KW-0812">Transmembrane</keyword>
<keyword evidence="3" id="KW-0472">Membrane</keyword>
<dbReference type="InterPro" id="IPR050832">
    <property type="entry name" value="Bact_Acetyltransf"/>
</dbReference>
<keyword evidence="1" id="KW-0808">Transferase</keyword>
<organism evidence="5 6">
    <name type="scientific">Aerosakkonema funiforme FACHB-1375</name>
    <dbReference type="NCBI Taxonomy" id="2949571"/>
    <lineage>
        <taxon>Bacteria</taxon>
        <taxon>Bacillati</taxon>
        <taxon>Cyanobacteriota</taxon>
        <taxon>Cyanophyceae</taxon>
        <taxon>Oscillatoriophycideae</taxon>
        <taxon>Aerosakkonematales</taxon>
        <taxon>Aerosakkonemataceae</taxon>
        <taxon>Aerosakkonema</taxon>
    </lineage>
</organism>
<dbReference type="CDD" id="cd04301">
    <property type="entry name" value="NAT_SF"/>
    <property type="match status" value="1"/>
</dbReference>
<reference evidence="5" key="2">
    <citation type="submission" date="2020-08" db="EMBL/GenBank/DDBJ databases">
        <authorList>
            <person name="Chen M."/>
            <person name="Teng W."/>
            <person name="Zhao L."/>
            <person name="Hu C."/>
            <person name="Zhou Y."/>
            <person name="Han B."/>
            <person name="Song L."/>
            <person name="Shu W."/>
        </authorList>
    </citation>
    <scope>NUCLEOTIDE SEQUENCE</scope>
    <source>
        <strain evidence="5">FACHB-1375</strain>
    </source>
</reference>
<dbReference type="Pfam" id="PF13673">
    <property type="entry name" value="Acetyltransf_10"/>
    <property type="match status" value="1"/>
</dbReference>